<sequence length="288" mass="32804">MEFDFDLENPLLHSNDNFPLLFQIETDHMPSKAYLHTLNPADSNFSIRREIVSFIHRFSRNFDPFSSYLAINYVDRFLSTHIISDGKPWILKVVAISCISLAFKMRKTEFSVSDFQDDGGFILDSVTMERMEMLILGALKWRMRSINPFSFINFFISFFEYKGQISSTQALKDKATEIIFKAQNDIKLLEFNPSVISASALLFAVCEKSPLQLPCFRDAISSCEYVNKGNLLKCYNLMQLEVGMDAYELDDISSSSCTPPNVLDLQYLSSSTSLNNPLSLTTTGEIRS</sequence>
<dbReference type="Proteomes" id="UP000826271">
    <property type="component" value="Unassembled WGS sequence"/>
</dbReference>
<dbReference type="Pfam" id="PF02984">
    <property type="entry name" value="Cyclin_C"/>
    <property type="match status" value="1"/>
</dbReference>
<evidence type="ECO:0000313" key="8">
    <source>
        <dbReference type="Proteomes" id="UP000826271"/>
    </source>
</evidence>
<evidence type="ECO:0000259" key="6">
    <source>
        <dbReference type="SMART" id="SM00385"/>
    </source>
</evidence>
<keyword evidence="3 5" id="KW-0195">Cyclin</keyword>
<dbReference type="InterPro" id="IPR004367">
    <property type="entry name" value="Cyclin_C-dom"/>
</dbReference>
<dbReference type="InterPro" id="IPR006671">
    <property type="entry name" value="Cyclin_N"/>
</dbReference>
<organism evidence="7 8">
    <name type="scientific">Buddleja alternifolia</name>
    <dbReference type="NCBI Taxonomy" id="168488"/>
    <lineage>
        <taxon>Eukaryota</taxon>
        <taxon>Viridiplantae</taxon>
        <taxon>Streptophyta</taxon>
        <taxon>Embryophyta</taxon>
        <taxon>Tracheophyta</taxon>
        <taxon>Spermatophyta</taxon>
        <taxon>Magnoliopsida</taxon>
        <taxon>eudicotyledons</taxon>
        <taxon>Gunneridae</taxon>
        <taxon>Pentapetalae</taxon>
        <taxon>asterids</taxon>
        <taxon>lamiids</taxon>
        <taxon>Lamiales</taxon>
        <taxon>Scrophulariaceae</taxon>
        <taxon>Buddlejeae</taxon>
        <taxon>Buddleja</taxon>
    </lineage>
</organism>
<reference evidence="7" key="1">
    <citation type="submission" date="2019-10" db="EMBL/GenBank/DDBJ databases">
        <authorList>
            <person name="Zhang R."/>
            <person name="Pan Y."/>
            <person name="Wang J."/>
            <person name="Ma R."/>
            <person name="Yu S."/>
        </authorList>
    </citation>
    <scope>NUCLEOTIDE SEQUENCE</scope>
    <source>
        <strain evidence="7">LA-IB0</strain>
        <tissue evidence="7">Leaf</tissue>
    </source>
</reference>
<dbReference type="AlphaFoldDB" id="A0AAV6W384"/>
<dbReference type="InterPro" id="IPR036915">
    <property type="entry name" value="Cyclin-like_sf"/>
</dbReference>
<comment type="similarity">
    <text evidence="1">Belongs to the cyclin family. Cyclin D subfamily.</text>
</comment>
<dbReference type="Gene3D" id="1.10.472.10">
    <property type="entry name" value="Cyclin-like"/>
    <property type="match status" value="2"/>
</dbReference>
<dbReference type="CDD" id="cd20544">
    <property type="entry name" value="CYCLIN_AtCycD-like_rpt2"/>
    <property type="match status" value="1"/>
</dbReference>
<dbReference type="PANTHER" id="PTHR10177">
    <property type="entry name" value="CYCLINS"/>
    <property type="match status" value="1"/>
</dbReference>
<name>A0AAV6W384_9LAMI</name>
<evidence type="ECO:0000256" key="3">
    <source>
        <dbReference type="ARBA" id="ARBA00023127"/>
    </source>
</evidence>
<keyword evidence="4" id="KW-0131">Cell cycle</keyword>
<evidence type="ECO:0000313" key="7">
    <source>
        <dbReference type="EMBL" id="KAG8362667.1"/>
    </source>
</evidence>
<dbReference type="Pfam" id="PF00134">
    <property type="entry name" value="Cyclin_N"/>
    <property type="match status" value="1"/>
</dbReference>
<dbReference type="GO" id="GO:0051301">
    <property type="term" value="P:cell division"/>
    <property type="evidence" value="ECO:0007669"/>
    <property type="project" value="UniProtKB-KW"/>
</dbReference>
<dbReference type="InterPro" id="IPR039361">
    <property type="entry name" value="Cyclin"/>
</dbReference>
<dbReference type="FunFam" id="1.10.472.10:FF:000040">
    <property type="entry name" value="D6-type cyclin"/>
    <property type="match status" value="1"/>
</dbReference>
<evidence type="ECO:0000256" key="4">
    <source>
        <dbReference type="ARBA" id="ARBA00023306"/>
    </source>
</evidence>
<dbReference type="FunFam" id="1.10.472.10:FF:000060">
    <property type="entry name" value="D6-type cyclin"/>
    <property type="match status" value="1"/>
</dbReference>
<accession>A0AAV6W384</accession>
<dbReference type="SMART" id="SM00385">
    <property type="entry name" value="CYCLIN"/>
    <property type="match status" value="1"/>
</dbReference>
<dbReference type="SUPFAM" id="SSF47954">
    <property type="entry name" value="Cyclin-like"/>
    <property type="match status" value="2"/>
</dbReference>
<protein>
    <recommendedName>
        <fullName evidence="6">Cyclin-like domain-containing protein</fullName>
    </recommendedName>
</protein>
<dbReference type="EMBL" id="WHWC01000364">
    <property type="protein sequence ID" value="KAG8362667.1"/>
    <property type="molecule type" value="Genomic_DNA"/>
</dbReference>
<evidence type="ECO:0000256" key="5">
    <source>
        <dbReference type="RuleBase" id="RU000383"/>
    </source>
</evidence>
<keyword evidence="2" id="KW-0132">Cell division</keyword>
<gene>
    <name evidence="7" type="ORF">BUALT_BualtUnG0052900</name>
</gene>
<dbReference type="InterPro" id="IPR013763">
    <property type="entry name" value="Cyclin-like_dom"/>
</dbReference>
<feature type="domain" description="Cyclin-like" evidence="6">
    <location>
        <begin position="53"/>
        <end position="137"/>
    </location>
</feature>
<evidence type="ECO:0000256" key="1">
    <source>
        <dbReference type="ARBA" id="ARBA00009065"/>
    </source>
</evidence>
<comment type="caution">
    <text evidence="7">The sequence shown here is derived from an EMBL/GenBank/DDBJ whole genome shotgun (WGS) entry which is preliminary data.</text>
</comment>
<keyword evidence="8" id="KW-1185">Reference proteome</keyword>
<proteinExistence type="inferred from homology"/>
<evidence type="ECO:0000256" key="2">
    <source>
        <dbReference type="ARBA" id="ARBA00022618"/>
    </source>
</evidence>